<feature type="region of interest" description="Disordered" evidence="1">
    <location>
        <begin position="470"/>
        <end position="528"/>
    </location>
</feature>
<evidence type="ECO:0000259" key="2">
    <source>
        <dbReference type="PROSITE" id="PS50086"/>
    </source>
</evidence>
<dbReference type="InterPro" id="IPR035969">
    <property type="entry name" value="Rab-GAP_TBC_sf"/>
</dbReference>
<accession>A0A6A5QJM1</accession>
<dbReference type="SUPFAM" id="SSF47923">
    <property type="entry name" value="Ypt/Rab-GAP domain of gyp1p"/>
    <property type="match status" value="2"/>
</dbReference>
<feature type="region of interest" description="Disordered" evidence="1">
    <location>
        <begin position="1"/>
        <end position="178"/>
    </location>
</feature>
<proteinExistence type="predicted"/>
<feature type="domain" description="Rab-GAP TBC" evidence="2">
    <location>
        <begin position="846"/>
        <end position="1033"/>
    </location>
</feature>
<dbReference type="FunFam" id="1.10.472.80:FF:000046">
    <property type="entry name" value="TBC domain-containing protein"/>
    <property type="match status" value="1"/>
</dbReference>
<feature type="compositionally biased region" description="Polar residues" evidence="1">
    <location>
        <begin position="71"/>
        <end position="83"/>
    </location>
</feature>
<feature type="region of interest" description="Disordered" evidence="1">
    <location>
        <begin position="1157"/>
        <end position="1211"/>
    </location>
</feature>
<dbReference type="PROSITE" id="PS50086">
    <property type="entry name" value="TBC_RABGAP"/>
    <property type="match status" value="1"/>
</dbReference>
<dbReference type="Gene3D" id="1.10.8.270">
    <property type="entry name" value="putative rabgap domain of human tbc1 domain family member 14 like domains"/>
    <property type="match status" value="1"/>
</dbReference>
<dbReference type="PANTHER" id="PTHR47219:SF20">
    <property type="entry name" value="TBC1 DOMAIN FAMILY MEMBER 2B"/>
    <property type="match status" value="1"/>
</dbReference>
<evidence type="ECO:0000313" key="4">
    <source>
        <dbReference type="Proteomes" id="UP000800096"/>
    </source>
</evidence>
<evidence type="ECO:0000313" key="3">
    <source>
        <dbReference type="EMBL" id="KAF1915040.1"/>
    </source>
</evidence>
<dbReference type="OrthoDB" id="294251at2759"/>
<protein>
    <submittedName>
        <fullName evidence="3">Rab-GTPase-TBC domain-containing protein</fullName>
    </submittedName>
</protein>
<evidence type="ECO:0000256" key="1">
    <source>
        <dbReference type="SAM" id="MobiDB-lite"/>
    </source>
</evidence>
<feature type="compositionally biased region" description="Low complexity" evidence="1">
    <location>
        <begin position="94"/>
        <end position="125"/>
    </location>
</feature>
<dbReference type="Pfam" id="PF00566">
    <property type="entry name" value="RabGAP-TBC"/>
    <property type="match status" value="1"/>
</dbReference>
<dbReference type="Gene3D" id="1.10.472.80">
    <property type="entry name" value="Ypt/Rab-GAP domain of gyp1p, domain 3"/>
    <property type="match status" value="1"/>
</dbReference>
<dbReference type="FunFam" id="1.10.8.270:FF:000026">
    <property type="entry name" value="TBC (Tre-2/Bub2/Cdc16) domain family"/>
    <property type="match status" value="1"/>
</dbReference>
<feature type="compositionally biased region" description="Low complexity" evidence="1">
    <location>
        <begin position="400"/>
        <end position="411"/>
    </location>
</feature>
<feature type="compositionally biased region" description="Polar residues" evidence="1">
    <location>
        <begin position="142"/>
        <end position="155"/>
    </location>
</feature>
<dbReference type="Proteomes" id="UP000800096">
    <property type="component" value="Unassembled WGS sequence"/>
</dbReference>
<feature type="compositionally biased region" description="Polar residues" evidence="1">
    <location>
        <begin position="639"/>
        <end position="657"/>
    </location>
</feature>
<feature type="region of interest" description="Disordered" evidence="1">
    <location>
        <begin position="705"/>
        <end position="747"/>
    </location>
</feature>
<name>A0A6A5QJM1_AMPQU</name>
<dbReference type="InterPro" id="IPR050302">
    <property type="entry name" value="Rab_GAP_TBC_domain"/>
</dbReference>
<dbReference type="GO" id="GO:0031267">
    <property type="term" value="F:small GTPase binding"/>
    <property type="evidence" value="ECO:0007669"/>
    <property type="project" value="TreeGrafter"/>
</dbReference>
<gene>
    <name evidence="3" type="ORF">BDU57DRAFT_517816</name>
</gene>
<dbReference type="GO" id="GO:0005096">
    <property type="term" value="F:GTPase activator activity"/>
    <property type="evidence" value="ECO:0007669"/>
    <property type="project" value="TreeGrafter"/>
</dbReference>
<feature type="region of interest" description="Disordered" evidence="1">
    <location>
        <begin position="289"/>
        <end position="321"/>
    </location>
</feature>
<feature type="compositionally biased region" description="Basic and acidic residues" evidence="1">
    <location>
        <begin position="1108"/>
        <end position="1120"/>
    </location>
</feature>
<organism evidence="3 4">
    <name type="scientific">Ampelomyces quisqualis</name>
    <name type="common">Powdery mildew agent</name>
    <dbReference type="NCBI Taxonomy" id="50730"/>
    <lineage>
        <taxon>Eukaryota</taxon>
        <taxon>Fungi</taxon>
        <taxon>Dikarya</taxon>
        <taxon>Ascomycota</taxon>
        <taxon>Pezizomycotina</taxon>
        <taxon>Dothideomycetes</taxon>
        <taxon>Pleosporomycetidae</taxon>
        <taxon>Pleosporales</taxon>
        <taxon>Pleosporineae</taxon>
        <taxon>Phaeosphaeriaceae</taxon>
        <taxon>Ampelomyces</taxon>
    </lineage>
</organism>
<dbReference type="AlphaFoldDB" id="A0A6A5QJM1"/>
<reference evidence="3" key="1">
    <citation type="journal article" date="2020" name="Stud. Mycol.">
        <title>101 Dothideomycetes genomes: a test case for predicting lifestyles and emergence of pathogens.</title>
        <authorList>
            <person name="Haridas S."/>
            <person name="Albert R."/>
            <person name="Binder M."/>
            <person name="Bloem J."/>
            <person name="Labutti K."/>
            <person name="Salamov A."/>
            <person name="Andreopoulos B."/>
            <person name="Baker S."/>
            <person name="Barry K."/>
            <person name="Bills G."/>
            <person name="Bluhm B."/>
            <person name="Cannon C."/>
            <person name="Castanera R."/>
            <person name="Culley D."/>
            <person name="Daum C."/>
            <person name="Ezra D."/>
            <person name="Gonzalez J."/>
            <person name="Henrissat B."/>
            <person name="Kuo A."/>
            <person name="Liang C."/>
            <person name="Lipzen A."/>
            <person name="Lutzoni F."/>
            <person name="Magnuson J."/>
            <person name="Mondo S."/>
            <person name="Nolan M."/>
            <person name="Ohm R."/>
            <person name="Pangilinan J."/>
            <person name="Park H.-J."/>
            <person name="Ramirez L."/>
            <person name="Alfaro M."/>
            <person name="Sun H."/>
            <person name="Tritt A."/>
            <person name="Yoshinaga Y."/>
            <person name="Zwiers L.-H."/>
            <person name="Turgeon B."/>
            <person name="Goodwin S."/>
            <person name="Spatafora J."/>
            <person name="Crous P."/>
            <person name="Grigoriev I."/>
        </authorList>
    </citation>
    <scope>NUCLEOTIDE SEQUENCE</scope>
    <source>
        <strain evidence="3">HMLAC05119</strain>
    </source>
</reference>
<dbReference type="InterPro" id="IPR000195">
    <property type="entry name" value="Rab-GAP-TBC_dom"/>
</dbReference>
<feature type="region of interest" description="Disordered" evidence="1">
    <location>
        <begin position="378"/>
        <end position="430"/>
    </location>
</feature>
<feature type="compositionally biased region" description="Polar residues" evidence="1">
    <location>
        <begin position="726"/>
        <end position="741"/>
    </location>
</feature>
<sequence length="1211" mass="131984">MTQRVPPVQQYTNTLRAPIPRNARLSPPLPPPPPARLHSTPLSQAHGRATPPTLSDMAAMDTPAPAGLVRTPSQHSIRSNPRNRSIARIRPSKRSSNASLRRSRAPSPSEDTKSLTSFPSLSPSPDASPVQSRINGWFRATPNPSESIKGSENASPDSPDTVVAVPPPDPRNTSVPASTVRKVTKSTQQMVGSLVAASSTRERSALFDDTPQENATVVGNLHFSTDDHIRHALGHMGAVALVRQLAGDLAQRDAQITALRRRAEERERILKRMLQECEVSNMDIETRLRELEKSKDQSSGLTKPRTRGDSAPSGLHPDDPMEDRLARAMEDEVAEHPDALGMDSGVAAPLAELRSIHSVASRDTGRLGWTSYVWNGTSKKSSRAPSVASMVDREAETLPSQSRSRASSNAKASRKGLASDLFVPPNGDRAGGAVPALRKLHSQDHISGLPARPSSSVSLASWALKMVAGNSQASSTKSGTVRGRKHAASDVADRTPSIDSTKTTQSARSTLANAQRRGRTLGPHGTIKSMATEPPKAGSAINAPSPQNRGLSNLGPVEMDRILPEESRPPSLVQHHNRFVGSSEYLTDRFGFIYDQRRKKRQSEAAAELSKQKRNSNVESLGDPRAVLSNIKEGEDATATISNGKRPSSSSSEDLNGKSVTKTWADYLKLATHPTELLSHTPSAAPITSVQSADAEMAAPKMSQITLTKRGSIPTTSSNPEPSPSRIVSSNAELSVTTPSSGPMIPISPYSPQIDPVKSLLDQMSDLHDNLQREKSVRWNEFLRKVRAGNEREGVAASSSEGGLKGYVAPETFLADGEMVGIAGLGNRGKVGRAKWQEFRRLVLGGIPVALRAKVWAECSGASALRIPGYYQDLVNNGEDDPTIATQIQMDITRTLTDNIFFRTGPGVQKLNEVLLAYSRRNSEVGYCQGMNLITACLLLILPTAEDAFWALATMIENILPQNYYNAHLLTSRADQSVLRSYVVELLPRLSTHLDELEIELEALTFQWFLSIFTDCLSAEALFRVWDVVLCMHDGSTFLFQVALALLKLNEKALLQCDTPAGVYHYINHQMTNHAISIDGLIQASEALSKVVKRKDVEERRARAVAHEQELMRQREEMRKDRAKKRASKASISETATSVVLEEAADEQEEVKSISASLDAGLSMQTSPMRTPLSSASKRSEEEEDANEMMKSLDLVERTPMPMEEECFWRA</sequence>
<feature type="compositionally biased region" description="Polar residues" evidence="1">
    <location>
        <begin position="470"/>
        <end position="479"/>
    </location>
</feature>
<dbReference type="EMBL" id="ML979136">
    <property type="protein sequence ID" value="KAF1915040.1"/>
    <property type="molecule type" value="Genomic_DNA"/>
</dbReference>
<dbReference type="SMART" id="SM00164">
    <property type="entry name" value="TBC"/>
    <property type="match status" value="1"/>
</dbReference>
<keyword evidence="4" id="KW-1185">Reference proteome</keyword>
<feature type="region of interest" description="Disordered" evidence="1">
    <location>
        <begin position="1108"/>
        <end position="1132"/>
    </location>
</feature>
<feature type="compositionally biased region" description="Polar residues" evidence="1">
    <location>
        <begin position="1163"/>
        <end position="1177"/>
    </location>
</feature>
<dbReference type="PANTHER" id="PTHR47219">
    <property type="entry name" value="RAB GTPASE-ACTIVATING PROTEIN 1-LIKE"/>
    <property type="match status" value="1"/>
</dbReference>
<feature type="compositionally biased region" description="Polar residues" evidence="1">
    <location>
        <begin position="497"/>
        <end position="513"/>
    </location>
</feature>
<feature type="region of interest" description="Disordered" evidence="1">
    <location>
        <begin position="604"/>
        <end position="657"/>
    </location>
</feature>
<feature type="compositionally biased region" description="Polar residues" evidence="1">
    <location>
        <begin position="1"/>
        <end position="15"/>
    </location>
</feature>